<accession>A0A0L6UZZ7</accession>
<organism evidence="1 2">
    <name type="scientific">Puccinia sorghi</name>
    <dbReference type="NCBI Taxonomy" id="27349"/>
    <lineage>
        <taxon>Eukaryota</taxon>
        <taxon>Fungi</taxon>
        <taxon>Dikarya</taxon>
        <taxon>Basidiomycota</taxon>
        <taxon>Pucciniomycotina</taxon>
        <taxon>Pucciniomycetes</taxon>
        <taxon>Pucciniales</taxon>
        <taxon>Pucciniaceae</taxon>
        <taxon>Puccinia</taxon>
    </lineage>
</organism>
<dbReference type="AlphaFoldDB" id="A0A0L6UZZ7"/>
<comment type="caution">
    <text evidence="1">The sequence shown here is derived from an EMBL/GenBank/DDBJ whole genome shotgun (WGS) entry which is preliminary data.</text>
</comment>
<evidence type="ECO:0000313" key="1">
    <source>
        <dbReference type="EMBL" id="KNZ54101.1"/>
    </source>
</evidence>
<dbReference type="Proteomes" id="UP000037035">
    <property type="component" value="Unassembled WGS sequence"/>
</dbReference>
<sequence>MLFLNESANKHSVSLPFAHCHPERDYGCSALSIDYRYKSLYFPFFTLACLIFLHAPCCQRQPGFNPLLPPPPPPITFSSKLPLQHHSHPSLPCTINFSAVHTFQQLSFPIPCYQSHPDAPCTNCSRTHFQCSFCPWRACWEVSFFVPDSETISVDSSASTPSRLHSNTPRTLLPQITTRDQMTPKTEHRNYTIIAKWKAALLAWAMHHINIGQDLAQPAPGTPTPPTISGPRLNSGLTSPSTYLTGSPLAAIPAPSPTASGITIPTPDPGQKRTLVDILQQISIAPPPHSTPASSPQSLSTEKFHLFIFFHFLIFHLLYLFPPI</sequence>
<evidence type="ECO:0000313" key="2">
    <source>
        <dbReference type="Proteomes" id="UP000037035"/>
    </source>
</evidence>
<dbReference type="EMBL" id="LAVV01007994">
    <property type="protein sequence ID" value="KNZ54101.1"/>
    <property type="molecule type" value="Genomic_DNA"/>
</dbReference>
<proteinExistence type="predicted"/>
<keyword evidence="2" id="KW-1185">Reference proteome</keyword>
<protein>
    <submittedName>
        <fullName evidence="1">Uncharacterized protein</fullName>
    </submittedName>
</protein>
<reference evidence="1 2" key="1">
    <citation type="submission" date="2015-08" db="EMBL/GenBank/DDBJ databases">
        <title>Next Generation Sequencing and Analysis of the Genome of Puccinia sorghi L Schw, the Causal Agent of Maize Common Rust.</title>
        <authorList>
            <person name="Rochi L."/>
            <person name="Burguener G."/>
            <person name="Darino M."/>
            <person name="Turjanski A."/>
            <person name="Kreff E."/>
            <person name="Dieguez M.J."/>
            <person name="Sacco F."/>
        </authorList>
    </citation>
    <scope>NUCLEOTIDE SEQUENCE [LARGE SCALE GENOMIC DNA]</scope>
    <source>
        <strain evidence="1 2">RO10H11247</strain>
    </source>
</reference>
<dbReference type="VEuPathDB" id="FungiDB:VP01_3042g1"/>
<name>A0A0L6UZZ7_9BASI</name>
<gene>
    <name evidence="1" type="ORF">VP01_3042g1</name>
</gene>